<reference evidence="3 4" key="1">
    <citation type="journal article" date="2017" name="Water Res.">
        <title>Comammox in drinking water systems.</title>
        <authorList>
            <person name="Wang Y."/>
            <person name="Ma L."/>
            <person name="Mao Y."/>
            <person name="Jiang X."/>
            <person name="Xia Y."/>
            <person name="Yu K."/>
            <person name="Li B."/>
            <person name="Zhang T."/>
        </authorList>
    </citation>
    <scope>NUCLEOTIDE SEQUENCE [LARGE SCALE GENOMIC DNA]</scope>
    <source>
        <strain evidence="3">SG_bin8</strain>
    </source>
</reference>
<dbReference type="EMBL" id="LWDL01000013">
    <property type="protein sequence ID" value="OQW52376.1"/>
    <property type="molecule type" value="Genomic_DNA"/>
</dbReference>
<dbReference type="Proteomes" id="UP000192872">
    <property type="component" value="Unassembled WGS sequence"/>
</dbReference>
<evidence type="ECO:0000256" key="2">
    <source>
        <dbReference type="SAM" id="Phobius"/>
    </source>
</evidence>
<name>A0A1W9HY18_9HYPH</name>
<dbReference type="STRING" id="1827387.A4S15_08220"/>
<evidence type="ECO:0000313" key="4">
    <source>
        <dbReference type="Proteomes" id="UP000192872"/>
    </source>
</evidence>
<comment type="caution">
    <text evidence="3">The sequence shown here is derived from an EMBL/GenBank/DDBJ whole genome shotgun (WGS) entry which is preliminary data.</text>
</comment>
<keyword evidence="2" id="KW-0812">Transmembrane</keyword>
<gene>
    <name evidence="3" type="ORF">A4S15_08220</name>
</gene>
<dbReference type="PANTHER" id="PTHR33219">
    <property type="entry name" value="YLMG HOMOLOG PROTEIN 2, CHLOROPLASTIC"/>
    <property type="match status" value="1"/>
</dbReference>
<feature type="transmembrane region" description="Helical" evidence="2">
    <location>
        <begin position="62"/>
        <end position="83"/>
    </location>
</feature>
<accession>A0A1W9HY18</accession>
<proteinExistence type="inferred from homology"/>
<sequence>MVSVLLLINMILGFYAWILIISAVASWLIAFNIVNTHNRVVASIVDLLYRLTEPVLRPLRRVIPNLGGLDLSPVVALFAIWFLQDLIGRYFIPAVASAGL</sequence>
<keyword evidence="2" id="KW-1133">Transmembrane helix</keyword>
<dbReference type="RefSeq" id="WP_376802277.1">
    <property type="nucleotide sequence ID" value="NZ_DBNB01000034.1"/>
</dbReference>
<dbReference type="PANTHER" id="PTHR33219:SF14">
    <property type="entry name" value="PROTEIN COFACTOR ASSEMBLY OF COMPLEX C SUBUNIT B CCB3, CHLOROPLASTIC-RELATED"/>
    <property type="match status" value="1"/>
</dbReference>
<evidence type="ECO:0000313" key="3">
    <source>
        <dbReference type="EMBL" id="OQW52376.1"/>
    </source>
</evidence>
<dbReference type="GO" id="GO:0016020">
    <property type="term" value="C:membrane"/>
    <property type="evidence" value="ECO:0007669"/>
    <property type="project" value="InterPro"/>
</dbReference>
<keyword evidence="2" id="KW-0472">Membrane</keyword>
<dbReference type="AlphaFoldDB" id="A0A1W9HY18"/>
<evidence type="ECO:0008006" key="5">
    <source>
        <dbReference type="Google" id="ProtNLM"/>
    </source>
</evidence>
<comment type="similarity">
    <text evidence="1">Belongs to the YggT family.</text>
</comment>
<dbReference type="Pfam" id="PF02325">
    <property type="entry name" value="CCB3_YggT"/>
    <property type="match status" value="1"/>
</dbReference>
<protein>
    <recommendedName>
        <fullName evidence="5">Osmotic-shock protein</fullName>
    </recommendedName>
</protein>
<dbReference type="InterPro" id="IPR003425">
    <property type="entry name" value="CCB3/YggT"/>
</dbReference>
<evidence type="ECO:0000256" key="1">
    <source>
        <dbReference type="ARBA" id="ARBA00010894"/>
    </source>
</evidence>
<feature type="transmembrane region" description="Helical" evidence="2">
    <location>
        <begin position="6"/>
        <end position="30"/>
    </location>
</feature>
<organism evidence="3 4">
    <name type="scientific">Candidatus Raskinella chloraquaticus</name>
    <dbReference type="NCBI Taxonomy" id="1951219"/>
    <lineage>
        <taxon>Bacteria</taxon>
        <taxon>Pseudomonadati</taxon>
        <taxon>Pseudomonadota</taxon>
        <taxon>Alphaproteobacteria</taxon>
        <taxon>Hyphomicrobiales</taxon>
        <taxon>Phreatobacteraceae</taxon>
        <taxon>Candidatus Raskinella</taxon>
    </lineage>
</organism>